<organism evidence="1 2">
    <name type="scientific">Melia azedarach</name>
    <name type="common">Chinaberry tree</name>
    <dbReference type="NCBI Taxonomy" id="155640"/>
    <lineage>
        <taxon>Eukaryota</taxon>
        <taxon>Viridiplantae</taxon>
        <taxon>Streptophyta</taxon>
        <taxon>Embryophyta</taxon>
        <taxon>Tracheophyta</taxon>
        <taxon>Spermatophyta</taxon>
        <taxon>Magnoliopsida</taxon>
        <taxon>eudicotyledons</taxon>
        <taxon>Gunneridae</taxon>
        <taxon>Pentapetalae</taxon>
        <taxon>rosids</taxon>
        <taxon>malvids</taxon>
        <taxon>Sapindales</taxon>
        <taxon>Meliaceae</taxon>
        <taxon>Melia</taxon>
    </lineage>
</organism>
<keyword evidence="1" id="KW-0645">Protease</keyword>
<keyword evidence="2" id="KW-1185">Reference proteome</keyword>
<name>A0ACC1Y694_MELAZ</name>
<evidence type="ECO:0000313" key="1">
    <source>
        <dbReference type="EMBL" id="KAJ4719030.1"/>
    </source>
</evidence>
<comment type="caution">
    <text evidence="1">The sequence shown here is derived from an EMBL/GenBank/DDBJ whole genome shotgun (WGS) entry which is preliminary data.</text>
</comment>
<proteinExistence type="predicted"/>
<gene>
    <name evidence="1" type="ORF">OWV82_010651</name>
</gene>
<reference evidence="1 2" key="1">
    <citation type="journal article" date="2023" name="Science">
        <title>Complex scaffold remodeling in plant triterpene biosynthesis.</title>
        <authorList>
            <person name="De La Pena R."/>
            <person name="Hodgson H."/>
            <person name="Liu J.C."/>
            <person name="Stephenson M.J."/>
            <person name="Martin A.C."/>
            <person name="Owen C."/>
            <person name="Harkess A."/>
            <person name="Leebens-Mack J."/>
            <person name="Jimenez L.E."/>
            <person name="Osbourn A."/>
            <person name="Sattely E.S."/>
        </authorList>
    </citation>
    <scope>NUCLEOTIDE SEQUENCE [LARGE SCALE GENOMIC DNA]</scope>
    <source>
        <strain evidence="2">cv. JPN11</strain>
        <tissue evidence="1">Leaf</tissue>
    </source>
</reference>
<evidence type="ECO:0000313" key="2">
    <source>
        <dbReference type="Proteomes" id="UP001164539"/>
    </source>
</evidence>
<dbReference type="EMBL" id="CM051398">
    <property type="protein sequence ID" value="KAJ4719030.1"/>
    <property type="molecule type" value="Genomic_DNA"/>
</dbReference>
<protein>
    <submittedName>
        <fullName evidence="1">Ulp1 protease family, C-terminal catalytic domain containing protein</fullName>
    </submittedName>
</protein>
<accession>A0ACC1Y694</accession>
<dbReference type="Proteomes" id="UP001164539">
    <property type="component" value="Chromosome 5"/>
</dbReference>
<keyword evidence="1" id="KW-0378">Hydrolase</keyword>
<sequence length="216" mass="24954">MHLCTDLALQGEYGGYLFPEPRADESSEDNEDTTSPRSPNPQKTSLLYTWGEYLKGKLAYGTFPPQTNLESHVERRKSTVYRAWWIVDGVYIPICISSCHWVAYVIHFHRRFITVYDSMPSSHIDQAMKGVMAPLCELIPYLLQDAIFYSTRTEIDDIDEPFTYVRPVNGIPHQQLSGDCGIFTCMYIYYLGLGRPVNFSPVDGPFFRRRIAFKLW</sequence>